<sequence length="160" mass="18298">MLGARLCAPFYLGTTTDVWTHNTEMLGYIVEMVAQFTTQVTVLVTNAEEICVLLGRSSQTRGLGKVEREQCPLPHHIRRLAAQLSPEECRQVTICLGLKVEQWYDLEYQFQHQPSNDLKFMALWSSTIRSRHLCFNDLKNVLDNIGLNPHLLCQVYSSKS</sequence>
<dbReference type="EMBL" id="CAJPWZ010000706">
    <property type="protein sequence ID" value="CAG2198991.1"/>
    <property type="molecule type" value="Genomic_DNA"/>
</dbReference>
<reference evidence="1" key="1">
    <citation type="submission" date="2021-03" db="EMBL/GenBank/DDBJ databases">
        <authorList>
            <person name="Bekaert M."/>
        </authorList>
    </citation>
    <scope>NUCLEOTIDE SEQUENCE</scope>
</reference>
<accession>A0A8S3QQ22</accession>
<organism evidence="1 2">
    <name type="scientific">Mytilus edulis</name>
    <name type="common">Blue mussel</name>
    <dbReference type="NCBI Taxonomy" id="6550"/>
    <lineage>
        <taxon>Eukaryota</taxon>
        <taxon>Metazoa</taxon>
        <taxon>Spiralia</taxon>
        <taxon>Lophotrochozoa</taxon>
        <taxon>Mollusca</taxon>
        <taxon>Bivalvia</taxon>
        <taxon>Autobranchia</taxon>
        <taxon>Pteriomorphia</taxon>
        <taxon>Mytilida</taxon>
        <taxon>Mytiloidea</taxon>
        <taxon>Mytilidae</taxon>
        <taxon>Mytilinae</taxon>
        <taxon>Mytilus</taxon>
    </lineage>
</organism>
<name>A0A8S3QQ22_MYTED</name>
<proteinExistence type="predicted"/>
<protein>
    <submittedName>
        <fullName evidence="1">Uncharacterized protein</fullName>
    </submittedName>
</protein>
<gene>
    <name evidence="1" type="ORF">MEDL_13727</name>
</gene>
<dbReference type="Proteomes" id="UP000683360">
    <property type="component" value="Unassembled WGS sequence"/>
</dbReference>
<evidence type="ECO:0000313" key="1">
    <source>
        <dbReference type="EMBL" id="CAG2198991.1"/>
    </source>
</evidence>
<keyword evidence="2" id="KW-1185">Reference proteome</keyword>
<comment type="caution">
    <text evidence="1">The sequence shown here is derived from an EMBL/GenBank/DDBJ whole genome shotgun (WGS) entry which is preliminary data.</text>
</comment>
<evidence type="ECO:0000313" key="2">
    <source>
        <dbReference type="Proteomes" id="UP000683360"/>
    </source>
</evidence>
<dbReference type="AlphaFoldDB" id="A0A8S3QQ22"/>